<dbReference type="RefSeq" id="WP_344822797.1">
    <property type="nucleotide sequence ID" value="NZ_BAAAUV010000002.1"/>
</dbReference>
<keyword evidence="2" id="KW-1133">Transmembrane helix</keyword>
<protein>
    <submittedName>
        <fullName evidence="3">Uncharacterized protein</fullName>
    </submittedName>
</protein>
<keyword evidence="2" id="KW-0812">Transmembrane</keyword>
<evidence type="ECO:0000313" key="3">
    <source>
        <dbReference type="EMBL" id="GAA3198875.1"/>
    </source>
</evidence>
<sequence>MSTPSEPNLARLLDVAAADGRPGELAGHDRALAAFRAVHHRPPRRRFKRPVLAALVAATLLGGAGMAAATGDLPGTGHGSGPHRKPPSPSPALRHKSAAPVPRTAVPPPPAGTNLTDLCRTLLRPGTRVHDLRAARARRIKAFRTLSKAAGGHDRIRRFCEGLIGPTPLHDTRGHDHRRDDPRDRGDRPTPAW</sequence>
<feature type="region of interest" description="Disordered" evidence="1">
    <location>
        <begin position="164"/>
        <end position="193"/>
    </location>
</feature>
<gene>
    <name evidence="3" type="ORF">GCM10010468_10870</name>
</gene>
<feature type="transmembrane region" description="Helical" evidence="2">
    <location>
        <begin position="51"/>
        <end position="69"/>
    </location>
</feature>
<feature type="compositionally biased region" description="Basic and acidic residues" evidence="1">
    <location>
        <begin position="170"/>
        <end position="193"/>
    </location>
</feature>
<reference evidence="4" key="1">
    <citation type="journal article" date="2019" name="Int. J. Syst. Evol. Microbiol.">
        <title>The Global Catalogue of Microorganisms (GCM) 10K type strain sequencing project: providing services to taxonomists for standard genome sequencing and annotation.</title>
        <authorList>
            <consortium name="The Broad Institute Genomics Platform"/>
            <consortium name="The Broad Institute Genome Sequencing Center for Infectious Disease"/>
            <person name="Wu L."/>
            <person name="Ma J."/>
        </authorList>
    </citation>
    <scope>NUCLEOTIDE SEQUENCE [LARGE SCALE GENOMIC DNA]</scope>
    <source>
        <strain evidence="4">JCM 9377</strain>
    </source>
</reference>
<keyword evidence="2" id="KW-0472">Membrane</keyword>
<keyword evidence="4" id="KW-1185">Reference proteome</keyword>
<feature type="region of interest" description="Disordered" evidence="1">
    <location>
        <begin position="71"/>
        <end position="113"/>
    </location>
</feature>
<name>A0ABP6Q0F7_9ACTN</name>
<dbReference type="Proteomes" id="UP001501237">
    <property type="component" value="Unassembled WGS sequence"/>
</dbReference>
<comment type="caution">
    <text evidence="3">The sequence shown here is derived from an EMBL/GenBank/DDBJ whole genome shotgun (WGS) entry which is preliminary data.</text>
</comment>
<organism evidence="3 4">
    <name type="scientific">Actinocorallia longicatena</name>
    <dbReference type="NCBI Taxonomy" id="111803"/>
    <lineage>
        <taxon>Bacteria</taxon>
        <taxon>Bacillati</taxon>
        <taxon>Actinomycetota</taxon>
        <taxon>Actinomycetes</taxon>
        <taxon>Streptosporangiales</taxon>
        <taxon>Thermomonosporaceae</taxon>
        <taxon>Actinocorallia</taxon>
    </lineage>
</organism>
<evidence type="ECO:0000313" key="4">
    <source>
        <dbReference type="Proteomes" id="UP001501237"/>
    </source>
</evidence>
<evidence type="ECO:0000256" key="2">
    <source>
        <dbReference type="SAM" id="Phobius"/>
    </source>
</evidence>
<proteinExistence type="predicted"/>
<dbReference type="EMBL" id="BAAAUV010000002">
    <property type="protein sequence ID" value="GAA3198875.1"/>
    <property type="molecule type" value="Genomic_DNA"/>
</dbReference>
<evidence type="ECO:0000256" key="1">
    <source>
        <dbReference type="SAM" id="MobiDB-lite"/>
    </source>
</evidence>
<accession>A0ABP6Q0F7</accession>